<evidence type="ECO:0000313" key="2">
    <source>
        <dbReference type="EMBL" id="KAF7512745.1"/>
    </source>
</evidence>
<dbReference type="OrthoDB" id="10348714at2759"/>
<reference evidence="2" key="1">
    <citation type="submission" date="2020-02" db="EMBL/GenBank/DDBJ databases">
        <authorList>
            <person name="Palmer J.M."/>
        </authorList>
    </citation>
    <scope>NUCLEOTIDE SEQUENCE</scope>
    <source>
        <strain evidence="2">EPUS1.4</strain>
        <tissue evidence="2">Thallus</tissue>
    </source>
</reference>
<dbReference type="EMBL" id="JAACFV010000010">
    <property type="protein sequence ID" value="KAF7512745.1"/>
    <property type="molecule type" value="Genomic_DNA"/>
</dbReference>
<protein>
    <submittedName>
        <fullName evidence="2">Uncharacterized protein</fullName>
    </submittedName>
</protein>
<dbReference type="Proteomes" id="UP000606974">
    <property type="component" value="Unassembled WGS sequence"/>
</dbReference>
<feature type="region of interest" description="Disordered" evidence="1">
    <location>
        <begin position="220"/>
        <end position="278"/>
    </location>
</feature>
<sequence length="278" mass="30955">MGDDYAKERASLRAQARRREEEAARQRLEEDIFSIRLDSPPSPRPIPQQQPGHNEPIPRISQLRQDAASHSSRQAQLAGASSDSSPEGRGSISPSSWLTSLIPGAQQFQDHFWSHHVPNCHCFRCCPAYYAPTGEYILKPIVEYFRGPCPVGCLCPYCLEKRSRWKAQNKCRNDGHKLERPLQCKSRFCACKIGCQEYSCIKCEPRAPENPILPHLVATQSPAASQGSRDGSNASPSGTPKSRASKNSAPADQDQSVVSRGDALQSRMSTEKVRRRKK</sequence>
<feature type="compositionally biased region" description="Polar residues" evidence="1">
    <location>
        <begin position="220"/>
        <end position="258"/>
    </location>
</feature>
<evidence type="ECO:0000313" key="3">
    <source>
        <dbReference type="Proteomes" id="UP000606974"/>
    </source>
</evidence>
<dbReference type="AlphaFoldDB" id="A0A8H7ANY8"/>
<name>A0A8H7ANY8_9EURO</name>
<comment type="caution">
    <text evidence="2">The sequence shown here is derived from an EMBL/GenBank/DDBJ whole genome shotgun (WGS) entry which is preliminary data.</text>
</comment>
<organism evidence="2 3">
    <name type="scientific">Endocarpon pusillum</name>
    <dbReference type="NCBI Taxonomy" id="364733"/>
    <lineage>
        <taxon>Eukaryota</taxon>
        <taxon>Fungi</taxon>
        <taxon>Dikarya</taxon>
        <taxon>Ascomycota</taxon>
        <taxon>Pezizomycotina</taxon>
        <taxon>Eurotiomycetes</taxon>
        <taxon>Chaetothyriomycetidae</taxon>
        <taxon>Verrucariales</taxon>
        <taxon>Verrucariaceae</taxon>
        <taxon>Endocarpon</taxon>
    </lineage>
</organism>
<evidence type="ECO:0000256" key="1">
    <source>
        <dbReference type="SAM" id="MobiDB-lite"/>
    </source>
</evidence>
<gene>
    <name evidence="2" type="ORF">GJ744_000312</name>
</gene>
<feature type="compositionally biased region" description="Basic and acidic residues" evidence="1">
    <location>
        <begin position="1"/>
        <end position="30"/>
    </location>
</feature>
<keyword evidence="3" id="KW-1185">Reference proteome</keyword>
<accession>A0A8H7ANY8</accession>
<feature type="region of interest" description="Disordered" evidence="1">
    <location>
        <begin position="1"/>
        <end position="96"/>
    </location>
</feature>
<proteinExistence type="predicted"/>
<feature type="compositionally biased region" description="Polar residues" evidence="1">
    <location>
        <begin position="62"/>
        <end position="85"/>
    </location>
</feature>